<feature type="transmembrane region" description="Helical" evidence="1">
    <location>
        <begin position="138"/>
        <end position="161"/>
    </location>
</feature>
<evidence type="ECO:0000256" key="1">
    <source>
        <dbReference type="SAM" id="Phobius"/>
    </source>
</evidence>
<reference evidence="2 3" key="1">
    <citation type="submission" date="2019-02" db="EMBL/GenBank/DDBJ databases">
        <title>Deep-cultivation of Planctomycetes and their phenomic and genomic characterization uncovers novel biology.</title>
        <authorList>
            <person name="Wiegand S."/>
            <person name="Jogler M."/>
            <person name="Boedeker C."/>
            <person name="Pinto D."/>
            <person name="Vollmers J."/>
            <person name="Rivas-Marin E."/>
            <person name="Kohn T."/>
            <person name="Peeters S.H."/>
            <person name="Heuer A."/>
            <person name="Rast P."/>
            <person name="Oberbeckmann S."/>
            <person name="Bunk B."/>
            <person name="Jeske O."/>
            <person name="Meyerdierks A."/>
            <person name="Storesund J.E."/>
            <person name="Kallscheuer N."/>
            <person name="Luecker S."/>
            <person name="Lage O.M."/>
            <person name="Pohl T."/>
            <person name="Merkel B.J."/>
            <person name="Hornburger P."/>
            <person name="Mueller R.-W."/>
            <person name="Bruemmer F."/>
            <person name="Labrenz M."/>
            <person name="Spormann A.M."/>
            <person name="Op den Camp H."/>
            <person name="Overmann J."/>
            <person name="Amann R."/>
            <person name="Jetten M.S.M."/>
            <person name="Mascher T."/>
            <person name="Medema M.H."/>
            <person name="Devos D.P."/>
            <person name="Kaster A.-K."/>
            <person name="Ovreas L."/>
            <person name="Rohde M."/>
            <person name="Galperin M.Y."/>
            <person name="Jogler C."/>
        </authorList>
    </citation>
    <scope>NUCLEOTIDE SEQUENCE [LARGE SCALE GENOMIC DNA]</scope>
    <source>
        <strain evidence="2 3">CA12</strain>
    </source>
</reference>
<proteinExistence type="predicted"/>
<dbReference type="RefSeq" id="WP_145360956.1">
    <property type="nucleotide sequence ID" value="NZ_CP036265.1"/>
</dbReference>
<gene>
    <name evidence="2" type="ORF">CA12_41080</name>
</gene>
<dbReference type="EMBL" id="CP036265">
    <property type="protein sequence ID" value="QDT17970.1"/>
    <property type="molecule type" value="Genomic_DNA"/>
</dbReference>
<organism evidence="2 3">
    <name type="scientific">Alienimonas californiensis</name>
    <dbReference type="NCBI Taxonomy" id="2527989"/>
    <lineage>
        <taxon>Bacteria</taxon>
        <taxon>Pseudomonadati</taxon>
        <taxon>Planctomycetota</taxon>
        <taxon>Planctomycetia</taxon>
        <taxon>Planctomycetales</taxon>
        <taxon>Planctomycetaceae</taxon>
        <taxon>Alienimonas</taxon>
    </lineage>
</organism>
<protein>
    <submittedName>
        <fullName evidence="2">Double zinc ribbon</fullName>
    </submittedName>
</protein>
<keyword evidence="1" id="KW-0812">Transmembrane</keyword>
<feature type="transmembrane region" description="Helical" evidence="1">
    <location>
        <begin position="344"/>
        <end position="372"/>
    </location>
</feature>
<feature type="transmembrane region" description="Helical" evidence="1">
    <location>
        <begin position="239"/>
        <end position="264"/>
    </location>
</feature>
<keyword evidence="3" id="KW-1185">Reference proteome</keyword>
<dbReference type="OrthoDB" id="4829830at2"/>
<keyword evidence="1" id="KW-0472">Membrane</keyword>
<dbReference type="AlphaFoldDB" id="A0A517PF16"/>
<evidence type="ECO:0000313" key="2">
    <source>
        <dbReference type="EMBL" id="QDT17970.1"/>
    </source>
</evidence>
<dbReference type="KEGG" id="acaf:CA12_41080"/>
<dbReference type="Proteomes" id="UP000318741">
    <property type="component" value="Chromosome"/>
</dbReference>
<evidence type="ECO:0000313" key="3">
    <source>
        <dbReference type="Proteomes" id="UP000318741"/>
    </source>
</evidence>
<feature type="transmembrane region" description="Helical" evidence="1">
    <location>
        <begin position="199"/>
        <end position="218"/>
    </location>
</feature>
<sequence length="397" mass="41495">MSADEPSDALPEPVPPRVEEDRVLFRCTTCGKELRTLRSRAGQTTACPQCGDPVTVPDTGVAPPPPTPAPTRPETTPCPMCGADNSLGAVHCAVCGERLPTEAPPERAATGGRFRRRVGTVSIGETFREGNRLFREHFGLMLGATLLTGALLMLGGCLIGMPFQFAGMAASGQIGDAMAGAPRRPDAEQTLVLTGVSQIGQLLAVAVFAFVLAGFVRLRINLARRGRAKIEDLFAERGVWASAALTSVVYTLMTGLPSTLAWAVASTGDGGMKMIGLEMLAQPGPGNPGTDFDPAWAAASGVLGLVQLVIGVLFWPYLFLCVDYKMSGLAPLSASLTATRGSRWALLGLSLIQGVIMLVAMIPCGLGLLIAIPYVSALNVAAYEQISGNHAAGPRRA</sequence>
<accession>A0A517PF16</accession>
<name>A0A517PF16_9PLAN</name>
<keyword evidence="1" id="KW-1133">Transmembrane helix</keyword>
<feature type="transmembrane region" description="Helical" evidence="1">
    <location>
        <begin position="295"/>
        <end position="323"/>
    </location>
</feature>